<dbReference type="EMBL" id="CP063414">
    <property type="protein sequence ID" value="UOE75404.1"/>
    <property type="molecule type" value="Genomic_DNA"/>
</dbReference>
<reference evidence="1" key="1">
    <citation type="submission" date="2020-10" db="EMBL/GenBank/DDBJ databases">
        <authorList>
            <person name="Delgado J.A."/>
            <person name="Gonzalez J.M."/>
        </authorList>
    </citation>
    <scope>NUCLEOTIDE SEQUENCE</scope>
    <source>
        <strain evidence="1">23.6</strain>
    </source>
</reference>
<dbReference type="AlphaFoldDB" id="A0AB38QVN3"/>
<sequence length="46" mass="5360">MKSLCEIINVNIFMAKHEREALPFVFAQLRMPSESAITTVTDHKRR</sequence>
<dbReference type="Proteomes" id="UP001058458">
    <property type="component" value="Chromosome"/>
</dbReference>
<gene>
    <name evidence="1" type="ORF">IMI45_13895</name>
</gene>
<dbReference type="RefSeq" id="WP_256832835.1">
    <property type="nucleotide sequence ID" value="NZ_CP063414.1"/>
</dbReference>
<proteinExistence type="predicted"/>
<evidence type="ECO:0000313" key="1">
    <source>
        <dbReference type="EMBL" id="UOE75404.1"/>
    </source>
</evidence>
<protein>
    <submittedName>
        <fullName evidence="1">Uncharacterized protein</fullName>
    </submittedName>
</protein>
<evidence type="ECO:0000313" key="2">
    <source>
        <dbReference type="Proteomes" id="UP001058458"/>
    </source>
</evidence>
<accession>A0AB38QVN3</accession>
<name>A0AB38QVN3_PARTM</name>
<organism evidence="1 2">
    <name type="scientific">Parageobacillus thermoglucosidasius</name>
    <name type="common">Geobacillus thermoglucosidasius</name>
    <dbReference type="NCBI Taxonomy" id="1426"/>
    <lineage>
        <taxon>Bacteria</taxon>
        <taxon>Bacillati</taxon>
        <taxon>Bacillota</taxon>
        <taxon>Bacilli</taxon>
        <taxon>Bacillales</taxon>
        <taxon>Anoxybacillaceae</taxon>
        <taxon>Parageobacillus</taxon>
    </lineage>
</organism>